<dbReference type="SUPFAM" id="SSF56059">
    <property type="entry name" value="Glutathione synthetase ATP-binding domain-like"/>
    <property type="match status" value="1"/>
</dbReference>
<dbReference type="InterPro" id="IPR013651">
    <property type="entry name" value="ATP-grasp_RimK-type"/>
</dbReference>
<protein>
    <recommendedName>
        <fullName evidence="1">ATP-grasp fold RimK-type domain-containing protein</fullName>
    </recommendedName>
</protein>
<evidence type="ECO:0000313" key="3">
    <source>
        <dbReference type="Proteomes" id="UP000501991"/>
    </source>
</evidence>
<dbReference type="AlphaFoldDB" id="A0A6C1B0B2"/>
<sequence length="300" mass="33728">MYDLIVLTEARYATLDPDDWYQHQIATEEGLLIDALYALGLRVARRAWSDPSMDWHLTRAALFRSTWDYVDRIDRFRPWLAHAATRTRLINDAALIHWNLDKRYLRDLAERGIAVVPTQFLDAGAPVSLDDLLDAQGWDEVVIKPALAAGARLTWRAGRADLGAHQTQLADCLAREAMLVQPFEPAIVREGEISLIVIDGRVTHAVRKTARTGDFRVQDDHGGQVHPHLPAADEIAFAERTVRACPAAPVYARVDLVRSAQGLRLMEIELIEPELFFRFHPEAARTLASALVRTLFSVDA</sequence>
<reference evidence="2 3" key="1">
    <citation type="submission" date="2020-02" db="EMBL/GenBank/DDBJ databases">
        <title>Nitrogenibacter mangrovi gen. nov., sp. nov. isolated from mangrove sediment, a denitrifying betaproteobacterium.</title>
        <authorList>
            <person name="Liao H."/>
            <person name="Tian Y."/>
        </authorList>
    </citation>
    <scope>NUCLEOTIDE SEQUENCE [LARGE SCALE GENOMIC DNA]</scope>
    <source>
        <strain evidence="2 3">M9-3-2</strain>
    </source>
</reference>
<dbReference type="PANTHER" id="PTHR39217:SF1">
    <property type="entry name" value="GLUTATHIONE SYNTHETASE"/>
    <property type="match status" value="1"/>
</dbReference>
<gene>
    <name evidence="2" type="ORF">G3580_01050</name>
</gene>
<dbReference type="InterPro" id="IPR053191">
    <property type="entry name" value="DcsG_Biosynth_Enzyme"/>
</dbReference>
<keyword evidence="3" id="KW-1185">Reference proteome</keyword>
<dbReference type="RefSeq" id="WP_173763504.1">
    <property type="nucleotide sequence ID" value="NZ_CP048836.1"/>
</dbReference>
<dbReference type="PANTHER" id="PTHR39217">
    <property type="match status" value="1"/>
</dbReference>
<dbReference type="Gene3D" id="3.30.470.20">
    <property type="entry name" value="ATP-grasp fold, B domain"/>
    <property type="match status" value="1"/>
</dbReference>
<accession>A0A6C1B0B2</accession>
<dbReference type="Pfam" id="PF08443">
    <property type="entry name" value="RimK"/>
    <property type="match status" value="1"/>
</dbReference>
<organism evidence="2 3">
    <name type="scientific">Nitrogeniibacter mangrovi</name>
    <dbReference type="NCBI Taxonomy" id="2016596"/>
    <lineage>
        <taxon>Bacteria</taxon>
        <taxon>Pseudomonadati</taxon>
        <taxon>Pseudomonadota</taxon>
        <taxon>Betaproteobacteria</taxon>
        <taxon>Rhodocyclales</taxon>
        <taxon>Zoogloeaceae</taxon>
        <taxon>Nitrogeniibacter</taxon>
    </lineage>
</organism>
<dbReference type="Proteomes" id="UP000501991">
    <property type="component" value="Chromosome"/>
</dbReference>
<dbReference type="KEGG" id="azq:G3580_01050"/>
<feature type="domain" description="ATP-grasp fold RimK-type" evidence="1">
    <location>
        <begin position="168"/>
        <end position="268"/>
    </location>
</feature>
<name>A0A6C1B0B2_9RHOO</name>
<evidence type="ECO:0000313" key="2">
    <source>
        <dbReference type="EMBL" id="QID16335.1"/>
    </source>
</evidence>
<proteinExistence type="predicted"/>
<dbReference type="EMBL" id="CP048836">
    <property type="protein sequence ID" value="QID16335.1"/>
    <property type="molecule type" value="Genomic_DNA"/>
</dbReference>
<evidence type="ECO:0000259" key="1">
    <source>
        <dbReference type="Pfam" id="PF08443"/>
    </source>
</evidence>